<dbReference type="EMBL" id="JAAGAX010000005">
    <property type="protein sequence ID" value="KAF2314871.1"/>
    <property type="molecule type" value="Genomic_DNA"/>
</dbReference>
<organism evidence="2 3">
    <name type="scientific">Hevea brasiliensis</name>
    <name type="common">Para rubber tree</name>
    <name type="synonym">Siphonia brasiliensis</name>
    <dbReference type="NCBI Taxonomy" id="3981"/>
    <lineage>
        <taxon>Eukaryota</taxon>
        <taxon>Viridiplantae</taxon>
        <taxon>Streptophyta</taxon>
        <taxon>Embryophyta</taxon>
        <taxon>Tracheophyta</taxon>
        <taxon>Spermatophyta</taxon>
        <taxon>Magnoliopsida</taxon>
        <taxon>eudicotyledons</taxon>
        <taxon>Gunneridae</taxon>
        <taxon>Pentapetalae</taxon>
        <taxon>rosids</taxon>
        <taxon>fabids</taxon>
        <taxon>Malpighiales</taxon>
        <taxon>Euphorbiaceae</taxon>
        <taxon>Crotonoideae</taxon>
        <taxon>Micrandreae</taxon>
        <taxon>Hevea</taxon>
    </lineage>
</organism>
<gene>
    <name evidence="2" type="ORF">GH714_036995</name>
</gene>
<evidence type="ECO:0000313" key="3">
    <source>
        <dbReference type="Proteomes" id="UP000467840"/>
    </source>
</evidence>
<dbReference type="InterPro" id="IPR039317">
    <property type="entry name" value="TIC"/>
</dbReference>
<dbReference type="GO" id="GO:0005634">
    <property type="term" value="C:nucleus"/>
    <property type="evidence" value="ECO:0007669"/>
    <property type="project" value="TreeGrafter"/>
</dbReference>
<dbReference type="PANTHER" id="PTHR34798">
    <property type="entry name" value="PROTEIN TIME FOR COFFEE"/>
    <property type="match status" value="1"/>
</dbReference>
<evidence type="ECO:0000256" key="1">
    <source>
        <dbReference type="SAM" id="MobiDB-lite"/>
    </source>
</evidence>
<feature type="region of interest" description="Disordered" evidence="1">
    <location>
        <begin position="1"/>
        <end position="40"/>
    </location>
</feature>
<sequence length="442" mass="49609">MEHNLSFYTRSARHISTPHRDSPEEDGHLELQESARLRDRELLNRNKRRIGDRLVLGISREEGEETTEESACDEEDYEIDDGRVSRMLPPNATSSSSVLPSHSHRKSLPPTRVGFRQVPSLKVPNEMIGVSVPRKARSASVKRSHESWVQEMVDLGKTSNTGELPLHRGFVWVNEEKDAENSLQKLESKDANGAIHDSKSSLTPVSVQSSFFSQNTSKKQKLEAETAPFQNSSIASLVKDESEQPVKMELLSPKVEKISTYNVEPCEDSQRDGFTDLSSDPKPTSEDVEMKTENKVKNEEQVQESVKEAAVVEVKDKKIKPPRFLLTQPRSKRCSTHHYIASNICLHQQFTKMNNFWAPAAGSVTLPVTKPNNTNAMSSMENMIIRNPLQGSFPVVNANTAQDKAQAVANFPVFTWKDRNVEGANRIDTAQKNLHSQSQLVI</sequence>
<reference evidence="2 3" key="1">
    <citation type="journal article" date="2020" name="Mol. Plant">
        <title>The Chromosome-Based Rubber Tree Genome Provides New Insights into Spurge Genome Evolution and Rubber Biosynthesis.</title>
        <authorList>
            <person name="Liu J."/>
            <person name="Shi C."/>
            <person name="Shi C.C."/>
            <person name="Li W."/>
            <person name="Zhang Q.J."/>
            <person name="Zhang Y."/>
            <person name="Li K."/>
            <person name="Lu H.F."/>
            <person name="Shi C."/>
            <person name="Zhu S.T."/>
            <person name="Xiao Z.Y."/>
            <person name="Nan H."/>
            <person name="Yue Y."/>
            <person name="Zhu X.G."/>
            <person name="Wu Y."/>
            <person name="Hong X.N."/>
            <person name="Fan G.Y."/>
            <person name="Tong Y."/>
            <person name="Zhang D."/>
            <person name="Mao C.L."/>
            <person name="Liu Y.L."/>
            <person name="Hao S.J."/>
            <person name="Liu W.Q."/>
            <person name="Lv M.Q."/>
            <person name="Zhang H.B."/>
            <person name="Liu Y."/>
            <person name="Hu-Tang G.R."/>
            <person name="Wang J.P."/>
            <person name="Wang J.H."/>
            <person name="Sun Y.H."/>
            <person name="Ni S.B."/>
            <person name="Chen W.B."/>
            <person name="Zhang X.C."/>
            <person name="Jiao Y.N."/>
            <person name="Eichler E.E."/>
            <person name="Li G.H."/>
            <person name="Liu X."/>
            <person name="Gao L.Z."/>
        </authorList>
    </citation>
    <scope>NUCLEOTIDE SEQUENCE [LARGE SCALE GENOMIC DNA]</scope>
    <source>
        <strain evidence="3">cv. GT1</strain>
        <tissue evidence="2">Leaf</tissue>
    </source>
</reference>
<feature type="region of interest" description="Disordered" evidence="1">
    <location>
        <begin position="265"/>
        <end position="302"/>
    </location>
</feature>
<feature type="compositionally biased region" description="Basic and acidic residues" evidence="1">
    <location>
        <begin position="283"/>
        <end position="300"/>
    </location>
</feature>
<dbReference type="PANTHER" id="PTHR34798:SF1">
    <property type="entry name" value="TIC-LIKE PROTEIN"/>
    <property type="match status" value="1"/>
</dbReference>
<dbReference type="AlphaFoldDB" id="A0A6A6MM88"/>
<comment type="caution">
    <text evidence="2">The sequence shown here is derived from an EMBL/GenBank/DDBJ whole genome shotgun (WGS) entry which is preliminary data.</text>
</comment>
<proteinExistence type="predicted"/>
<keyword evidence="3" id="KW-1185">Reference proteome</keyword>
<feature type="region of interest" description="Disordered" evidence="1">
    <location>
        <begin position="84"/>
        <end position="112"/>
    </location>
</feature>
<accession>A0A6A6MM88</accession>
<protein>
    <submittedName>
        <fullName evidence="2">Uncharacterized protein</fullName>
    </submittedName>
</protein>
<evidence type="ECO:0000313" key="2">
    <source>
        <dbReference type="EMBL" id="KAF2314871.1"/>
    </source>
</evidence>
<feature type="compositionally biased region" description="Basic and acidic residues" evidence="1">
    <location>
        <begin position="18"/>
        <end position="40"/>
    </location>
</feature>
<dbReference type="GO" id="GO:0042752">
    <property type="term" value="P:regulation of circadian rhythm"/>
    <property type="evidence" value="ECO:0007669"/>
    <property type="project" value="InterPro"/>
</dbReference>
<dbReference type="Proteomes" id="UP000467840">
    <property type="component" value="Chromosome 15"/>
</dbReference>
<name>A0A6A6MM88_HEVBR</name>